<dbReference type="InterPro" id="IPR009060">
    <property type="entry name" value="UBA-like_sf"/>
</dbReference>
<feature type="region of interest" description="Disordered" evidence="1">
    <location>
        <begin position="162"/>
        <end position="304"/>
    </location>
</feature>
<organism evidence="3 4">
    <name type="scientific">Fistulina hepatica ATCC 64428</name>
    <dbReference type="NCBI Taxonomy" id="1128425"/>
    <lineage>
        <taxon>Eukaryota</taxon>
        <taxon>Fungi</taxon>
        <taxon>Dikarya</taxon>
        <taxon>Basidiomycota</taxon>
        <taxon>Agaricomycotina</taxon>
        <taxon>Agaricomycetes</taxon>
        <taxon>Agaricomycetidae</taxon>
        <taxon>Agaricales</taxon>
        <taxon>Fistulinaceae</taxon>
        <taxon>Fistulina</taxon>
    </lineage>
</organism>
<dbReference type="PANTHER" id="PTHR23172:SF19">
    <property type="entry name" value="J DOMAIN-CONTAINING PROTEIN"/>
    <property type="match status" value="1"/>
</dbReference>
<dbReference type="SUPFAM" id="SSF46565">
    <property type="entry name" value="Chaperone J-domain"/>
    <property type="match status" value="1"/>
</dbReference>
<dbReference type="Proteomes" id="UP000054144">
    <property type="component" value="Unassembled WGS sequence"/>
</dbReference>
<feature type="compositionally biased region" description="Polar residues" evidence="1">
    <location>
        <begin position="162"/>
        <end position="185"/>
    </location>
</feature>
<evidence type="ECO:0000313" key="3">
    <source>
        <dbReference type="EMBL" id="KIY47868.1"/>
    </source>
</evidence>
<dbReference type="EMBL" id="KN881914">
    <property type="protein sequence ID" value="KIY47868.1"/>
    <property type="molecule type" value="Genomic_DNA"/>
</dbReference>
<dbReference type="GO" id="GO:0031982">
    <property type="term" value="C:vesicle"/>
    <property type="evidence" value="ECO:0007669"/>
    <property type="project" value="TreeGrafter"/>
</dbReference>
<feature type="compositionally biased region" description="Low complexity" evidence="1">
    <location>
        <begin position="437"/>
        <end position="453"/>
    </location>
</feature>
<sequence length="853" mass="92239">MSDSFSDLWNTANPVQPPPTLRSQQTQPQNTFADRPKNDVFSMLSTASSSSSPRPTPMTSRSLTPAASKPLLPSNGADAFSDLFRRNGSSATSDARMTIAERAALNEREKSQKLLRHQQSQLMTQLTASSAWDGLDSLGGLDKPTTVSTLRVDDDDWGLGDFSSSSASVTEPCNRTANAGSTVRSPQPMLLNHLDEFESPSHSPSDSKPSRVGSLFDADGDDIYTPSATSAAGLLNSGTRDDGPWSTSHADDDILGDLGKPVDHVRKNFDFGSREDGTTSSPSQPRTSASATPARSSSPPPHILGHLIEMGFSVPRARAALAMTDTGVDVNAALEILLSENDAAAPAPAPSVPVREDPRRRQREADSRPHPVPSRQGSNTSATPRLDTSDQTERLLEFGTTLLNRAGAFWKESKVKVARVYEESARVLESVANEAESSTGRASASGRSSASGRPKWMQGAVRHDDGDEPQVDRARAFRNNPGGLRDDVGGFKDVEEASLVPRRRDRERERERRLAVERERERKAAVERAQHEPVDLFSSGAPARVASATDSFDMSASSTISAPGRVQAQAAAAYKLGQFDVAEGHYGRAIEVLVTATPQHALLVPLYNNRALMRIKIGDFAGAVADASESMTLVEAAGGSSAQDVQVGEEAVDLRDSLVKAWRRRAEALEGLEKWADSRRDWESLAGAAWAPRASRSEGVQGASRCRRMIDGPTSAPKKPVPIRRPTAKVPADSKALSNLRQANDTIEAEDKARSELKDTVDARLAAWKAGKENNIRGLMASLDQVLWPEISAQLKVGLHELITEKQVKMKYMRIIGRLHPDKLNAGNSTVEQRMLAGSVFGTLNEAWNNFKQ</sequence>
<dbReference type="PANTHER" id="PTHR23172">
    <property type="entry name" value="AUXILIN/CYCLIN G-ASSOCIATED KINASE-RELATED"/>
    <property type="match status" value="1"/>
</dbReference>
<dbReference type="SUPFAM" id="SSF48452">
    <property type="entry name" value="TPR-like"/>
    <property type="match status" value="1"/>
</dbReference>
<feature type="compositionally biased region" description="Polar residues" evidence="1">
    <location>
        <begin position="21"/>
        <end position="32"/>
    </location>
</feature>
<feature type="compositionally biased region" description="Basic and acidic residues" evidence="1">
    <location>
        <begin position="260"/>
        <end position="277"/>
    </location>
</feature>
<reference evidence="3 4" key="1">
    <citation type="journal article" date="2015" name="Fungal Genet. Biol.">
        <title>Evolution of novel wood decay mechanisms in Agaricales revealed by the genome sequences of Fistulina hepatica and Cylindrobasidium torrendii.</title>
        <authorList>
            <person name="Floudas D."/>
            <person name="Held B.W."/>
            <person name="Riley R."/>
            <person name="Nagy L.G."/>
            <person name="Koehler G."/>
            <person name="Ransdell A.S."/>
            <person name="Younus H."/>
            <person name="Chow J."/>
            <person name="Chiniquy J."/>
            <person name="Lipzen A."/>
            <person name="Tritt A."/>
            <person name="Sun H."/>
            <person name="Haridas S."/>
            <person name="LaButti K."/>
            <person name="Ohm R.A."/>
            <person name="Kues U."/>
            <person name="Blanchette R.A."/>
            <person name="Grigoriev I.V."/>
            <person name="Minto R.E."/>
            <person name="Hibbett D.S."/>
        </authorList>
    </citation>
    <scope>NUCLEOTIDE SEQUENCE [LARGE SCALE GENOMIC DNA]</scope>
    <source>
        <strain evidence="3 4">ATCC 64428</strain>
    </source>
</reference>
<feature type="compositionally biased region" description="Polar residues" evidence="1">
    <location>
        <begin position="1"/>
        <end position="14"/>
    </location>
</feature>
<accession>A0A0D7AAM8</accession>
<feature type="compositionally biased region" description="Low complexity" evidence="1">
    <location>
        <begin position="285"/>
        <end position="297"/>
    </location>
</feature>
<feature type="region of interest" description="Disordered" evidence="1">
    <location>
        <begin position="1"/>
        <end position="95"/>
    </location>
</feature>
<dbReference type="GO" id="GO:0030276">
    <property type="term" value="F:clathrin binding"/>
    <property type="evidence" value="ECO:0007669"/>
    <property type="project" value="TreeGrafter"/>
</dbReference>
<dbReference type="AlphaFoldDB" id="A0A0D7AAM8"/>
<dbReference type="SUPFAM" id="SSF46934">
    <property type="entry name" value="UBA-like"/>
    <property type="match status" value="1"/>
</dbReference>
<dbReference type="GO" id="GO:0072318">
    <property type="term" value="P:clathrin coat disassembly"/>
    <property type="evidence" value="ECO:0007669"/>
    <property type="project" value="TreeGrafter"/>
</dbReference>
<feature type="region of interest" description="Disordered" evidence="1">
    <location>
        <begin position="344"/>
        <end position="390"/>
    </location>
</feature>
<feature type="region of interest" description="Disordered" evidence="1">
    <location>
        <begin position="431"/>
        <end position="469"/>
    </location>
</feature>
<evidence type="ECO:0000256" key="1">
    <source>
        <dbReference type="SAM" id="MobiDB-lite"/>
    </source>
</evidence>
<dbReference type="OrthoDB" id="1717591at2759"/>
<dbReference type="GO" id="GO:0005737">
    <property type="term" value="C:cytoplasm"/>
    <property type="evidence" value="ECO:0007669"/>
    <property type="project" value="TreeGrafter"/>
</dbReference>
<dbReference type="PROSITE" id="PS50030">
    <property type="entry name" value="UBA"/>
    <property type="match status" value="1"/>
</dbReference>
<proteinExistence type="predicted"/>
<evidence type="ECO:0000313" key="4">
    <source>
        <dbReference type="Proteomes" id="UP000054144"/>
    </source>
</evidence>
<dbReference type="GO" id="GO:0072583">
    <property type="term" value="P:clathrin-dependent endocytosis"/>
    <property type="evidence" value="ECO:0007669"/>
    <property type="project" value="TreeGrafter"/>
</dbReference>
<dbReference type="InterPro" id="IPR011990">
    <property type="entry name" value="TPR-like_helical_dom_sf"/>
</dbReference>
<protein>
    <recommendedName>
        <fullName evidence="2">UBA domain-containing protein</fullName>
    </recommendedName>
</protein>
<feature type="domain" description="UBA" evidence="2">
    <location>
        <begin position="298"/>
        <end position="340"/>
    </location>
</feature>
<feature type="region of interest" description="Disordered" evidence="1">
    <location>
        <begin position="696"/>
        <end position="730"/>
    </location>
</feature>
<dbReference type="Gene3D" id="1.25.40.10">
    <property type="entry name" value="Tetratricopeptide repeat domain"/>
    <property type="match status" value="1"/>
</dbReference>
<feature type="compositionally biased region" description="Low complexity" evidence="1">
    <location>
        <begin position="42"/>
        <end position="65"/>
    </location>
</feature>
<gene>
    <name evidence="3" type="ORF">FISHEDRAFT_44345</name>
</gene>
<dbReference type="Gene3D" id="1.10.8.10">
    <property type="entry name" value="DNA helicase RuvA subunit, C-terminal domain"/>
    <property type="match status" value="1"/>
</dbReference>
<dbReference type="Pfam" id="PF22562">
    <property type="entry name" value="UBA_7"/>
    <property type="match status" value="1"/>
</dbReference>
<feature type="compositionally biased region" description="Basic and acidic residues" evidence="1">
    <location>
        <begin position="354"/>
        <end position="369"/>
    </location>
</feature>
<name>A0A0D7AAM8_9AGAR</name>
<dbReference type="InterPro" id="IPR036869">
    <property type="entry name" value="J_dom_sf"/>
</dbReference>
<keyword evidence="4" id="KW-1185">Reference proteome</keyword>
<dbReference type="InterPro" id="IPR015940">
    <property type="entry name" value="UBA"/>
</dbReference>
<dbReference type="Gene3D" id="1.10.287.110">
    <property type="entry name" value="DnaJ domain"/>
    <property type="match status" value="1"/>
</dbReference>
<evidence type="ECO:0000259" key="2">
    <source>
        <dbReference type="PROSITE" id="PS50030"/>
    </source>
</evidence>